<accession>A0ABQ1K499</accession>
<dbReference type="InterPro" id="IPR010982">
    <property type="entry name" value="Lambda_DNA-bd_dom_sf"/>
</dbReference>
<dbReference type="RefSeq" id="WP_188621635.1">
    <property type="nucleotide sequence ID" value="NZ_BMJE01000007.1"/>
</dbReference>
<dbReference type="CDD" id="cd00093">
    <property type="entry name" value="HTH_XRE"/>
    <property type="match status" value="1"/>
</dbReference>
<name>A0ABQ1K499_9FLAO</name>
<organism evidence="2 3">
    <name type="scientific">Flavobacterium suaedae</name>
    <dbReference type="NCBI Taxonomy" id="1767027"/>
    <lineage>
        <taxon>Bacteria</taxon>
        <taxon>Pseudomonadati</taxon>
        <taxon>Bacteroidota</taxon>
        <taxon>Flavobacteriia</taxon>
        <taxon>Flavobacteriales</taxon>
        <taxon>Flavobacteriaceae</taxon>
        <taxon>Flavobacterium</taxon>
    </lineage>
</organism>
<protein>
    <recommendedName>
        <fullName evidence="1">HTH cro/C1-type domain-containing protein</fullName>
    </recommendedName>
</protein>
<proteinExistence type="predicted"/>
<dbReference type="PROSITE" id="PS50943">
    <property type="entry name" value="HTH_CROC1"/>
    <property type="match status" value="1"/>
</dbReference>
<dbReference type="SMART" id="SM00530">
    <property type="entry name" value="HTH_XRE"/>
    <property type="match status" value="1"/>
</dbReference>
<dbReference type="Pfam" id="PF01381">
    <property type="entry name" value="HTH_3"/>
    <property type="match status" value="1"/>
</dbReference>
<sequence>MEKKILDILWRARVNQKISQENIAEYLKLTQSSYAKIERGETTLTLSNFLKICSYLKLKPQEVFNIAETEGK</sequence>
<dbReference type="SUPFAM" id="SSF47413">
    <property type="entry name" value="lambda repressor-like DNA-binding domains"/>
    <property type="match status" value="1"/>
</dbReference>
<dbReference type="Gene3D" id="1.10.260.40">
    <property type="entry name" value="lambda repressor-like DNA-binding domains"/>
    <property type="match status" value="1"/>
</dbReference>
<comment type="caution">
    <text evidence="2">The sequence shown here is derived from an EMBL/GenBank/DDBJ whole genome shotgun (WGS) entry which is preliminary data.</text>
</comment>
<feature type="domain" description="HTH cro/C1-type" evidence="1">
    <location>
        <begin position="9"/>
        <end position="63"/>
    </location>
</feature>
<dbReference type="Proteomes" id="UP000615760">
    <property type="component" value="Unassembled WGS sequence"/>
</dbReference>
<gene>
    <name evidence="2" type="ORF">GCM10007424_24830</name>
</gene>
<dbReference type="EMBL" id="BMJE01000007">
    <property type="protein sequence ID" value="GGB83844.1"/>
    <property type="molecule type" value="Genomic_DNA"/>
</dbReference>
<evidence type="ECO:0000313" key="2">
    <source>
        <dbReference type="EMBL" id="GGB83844.1"/>
    </source>
</evidence>
<evidence type="ECO:0000313" key="3">
    <source>
        <dbReference type="Proteomes" id="UP000615760"/>
    </source>
</evidence>
<dbReference type="InterPro" id="IPR001387">
    <property type="entry name" value="Cro/C1-type_HTH"/>
</dbReference>
<reference evidence="3" key="1">
    <citation type="journal article" date="2019" name="Int. J. Syst. Evol. Microbiol.">
        <title>The Global Catalogue of Microorganisms (GCM) 10K type strain sequencing project: providing services to taxonomists for standard genome sequencing and annotation.</title>
        <authorList>
            <consortium name="The Broad Institute Genomics Platform"/>
            <consortium name="The Broad Institute Genome Sequencing Center for Infectious Disease"/>
            <person name="Wu L."/>
            <person name="Ma J."/>
        </authorList>
    </citation>
    <scope>NUCLEOTIDE SEQUENCE [LARGE SCALE GENOMIC DNA]</scope>
    <source>
        <strain evidence="3">CGMCC 1.15461</strain>
    </source>
</reference>
<keyword evidence="3" id="KW-1185">Reference proteome</keyword>
<evidence type="ECO:0000259" key="1">
    <source>
        <dbReference type="PROSITE" id="PS50943"/>
    </source>
</evidence>